<keyword evidence="1" id="KW-0472">Membrane</keyword>
<dbReference type="PROSITE" id="PS00409">
    <property type="entry name" value="PROKAR_NTER_METHYL"/>
    <property type="match status" value="1"/>
</dbReference>
<dbReference type="InterPro" id="IPR031982">
    <property type="entry name" value="PilE-like"/>
</dbReference>
<dbReference type="RefSeq" id="WP_113952287.1">
    <property type="nucleotide sequence ID" value="NZ_QNRT01000001.1"/>
</dbReference>
<dbReference type="Pfam" id="PF16732">
    <property type="entry name" value="ComP_DUS"/>
    <property type="match status" value="1"/>
</dbReference>
<dbReference type="EMBL" id="QNRT01000001">
    <property type="protein sequence ID" value="RBP52655.1"/>
    <property type="molecule type" value="Genomic_DNA"/>
</dbReference>
<dbReference type="PANTHER" id="PTHR30093">
    <property type="entry name" value="GENERAL SECRETION PATHWAY PROTEIN G"/>
    <property type="match status" value="1"/>
</dbReference>
<evidence type="ECO:0000256" key="1">
    <source>
        <dbReference type="SAM" id="Phobius"/>
    </source>
</evidence>
<keyword evidence="1" id="KW-1133">Transmembrane helix</keyword>
<dbReference type="InParanoid" id="A0A395JPT9"/>
<dbReference type="SUPFAM" id="SSF54523">
    <property type="entry name" value="Pili subunits"/>
    <property type="match status" value="1"/>
</dbReference>
<dbReference type="NCBIfam" id="TIGR02532">
    <property type="entry name" value="IV_pilin_GFxxxE"/>
    <property type="match status" value="1"/>
</dbReference>
<name>A0A395JPT9_9GAMM</name>
<dbReference type="InterPro" id="IPR045584">
    <property type="entry name" value="Pilin-like"/>
</dbReference>
<reference evidence="2 3" key="1">
    <citation type="submission" date="2018-06" db="EMBL/GenBank/DDBJ databases">
        <title>Genomic Encyclopedia of Type Strains, Phase IV (KMG-IV): sequencing the most valuable type-strain genomes for metagenomic binning, comparative biology and taxonomic classification.</title>
        <authorList>
            <person name="Goeker M."/>
        </authorList>
    </citation>
    <scope>NUCLEOTIDE SEQUENCE [LARGE SCALE GENOMIC DNA]</scope>
    <source>
        <strain evidence="2 3">DSM 24032</strain>
    </source>
</reference>
<proteinExistence type="predicted"/>
<dbReference type="OrthoDB" id="5296638at2"/>
<protein>
    <submittedName>
        <fullName evidence="2">Type IV pilus assembly protein PilE</fullName>
    </submittedName>
</protein>
<dbReference type="Gene3D" id="3.30.700.10">
    <property type="entry name" value="Glycoprotein, Type 4 Pilin"/>
    <property type="match status" value="1"/>
</dbReference>
<dbReference type="PANTHER" id="PTHR30093:SF47">
    <property type="entry name" value="TYPE IV PILUS NON-CORE MINOR PILIN PILE"/>
    <property type="match status" value="1"/>
</dbReference>
<organism evidence="2 3">
    <name type="scientific">Arenicella xantha</name>
    <dbReference type="NCBI Taxonomy" id="644221"/>
    <lineage>
        <taxon>Bacteria</taxon>
        <taxon>Pseudomonadati</taxon>
        <taxon>Pseudomonadota</taxon>
        <taxon>Gammaproteobacteria</taxon>
        <taxon>Arenicellales</taxon>
        <taxon>Arenicellaceae</taxon>
        <taxon>Arenicella</taxon>
    </lineage>
</organism>
<keyword evidence="3" id="KW-1185">Reference proteome</keyword>
<comment type="caution">
    <text evidence="2">The sequence shown here is derived from an EMBL/GenBank/DDBJ whole genome shotgun (WGS) entry which is preliminary data.</text>
</comment>
<evidence type="ECO:0000313" key="2">
    <source>
        <dbReference type="EMBL" id="RBP52655.1"/>
    </source>
</evidence>
<accession>A0A395JPT9</accession>
<sequence>MTRYRQTTGFTLIELLIVVAVIGILSAIAIPTYSRYVVKANRSEAQASLTEIMFEQERYQSRKRTYVTDLTTLGYAVSPVITENGHYSVAAAACPTLLIADCVLLTATPVAGGFQASHGEVALTLNSQGVKGGKWRR</sequence>
<feature type="transmembrane region" description="Helical" evidence="1">
    <location>
        <begin position="12"/>
        <end position="33"/>
    </location>
</feature>
<gene>
    <name evidence="2" type="ORF">DFR28_10137</name>
</gene>
<dbReference type="Pfam" id="PF07963">
    <property type="entry name" value="N_methyl"/>
    <property type="match status" value="1"/>
</dbReference>
<dbReference type="GO" id="GO:0043683">
    <property type="term" value="P:type IV pilus assembly"/>
    <property type="evidence" value="ECO:0007669"/>
    <property type="project" value="InterPro"/>
</dbReference>
<dbReference type="AlphaFoldDB" id="A0A395JPT9"/>
<dbReference type="InterPro" id="IPR012902">
    <property type="entry name" value="N_methyl_site"/>
</dbReference>
<dbReference type="Proteomes" id="UP000253083">
    <property type="component" value="Unassembled WGS sequence"/>
</dbReference>
<keyword evidence="1" id="KW-0812">Transmembrane</keyword>
<evidence type="ECO:0000313" key="3">
    <source>
        <dbReference type="Proteomes" id="UP000253083"/>
    </source>
</evidence>